<organism evidence="1 2">
    <name type="scientific">Dallia pectoralis</name>
    <name type="common">Alaska blackfish</name>
    <dbReference type="NCBI Taxonomy" id="75939"/>
    <lineage>
        <taxon>Eukaryota</taxon>
        <taxon>Metazoa</taxon>
        <taxon>Chordata</taxon>
        <taxon>Craniata</taxon>
        <taxon>Vertebrata</taxon>
        <taxon>Euteleostomi</taxon>
        <taxon>Actinopterygii</taxon>
        <taxon>Neopterygii</taxon>
        <taxon>Teleostei</taxon>
        <taxon>Protacanthopterygii</taxon>
        <taxon>Esociformes</taxon>
        <taxon>Umbridae</taxon>
        <taxon>Dallia</taxon>
    </lineage>
</organism>
<name>A0ACC2HHQ4_DALPE</name>
<gene>
    <name evidence="1" type="ORF">DPEC_G00025390</name>
</gene>
<protein>
    <submittedName>
        <fullName evidence="1">Uncharacterized protein</fullName>
    </submittedName>
</protein>
<dbReference type="Proteomes" id="UP001157502">
    <property type="component" value="Chromosome 2"/>
</dbReference>
<accession>A0ACC2HHQ4</accession>
<evidence type="ECO:0000313" key="1">
    <source>
        <dbReference type="EMBL" id="KAJ8015367.1"/>
    </source>
</evidence>
<keyword evidence="2" id="KW-1185">Reference proteome</keyword>
<evidence type="ECO:0000313" key="2">
    <source>
        <dbReference type="Proteomes" id="UP001157502"/>
    </source>
</evidence>
<dbReference type="EMBL" id="CM055729">
    <property type="protein sequence ID" value="KAJ8015367.1"/>
    <property type="molecule type" value="Genomic_DNA"/>
</dbReference>
<sequence length="755" mass="82106">MHPQKRFISALFVFCALWTNAWSVTRYSILEEMERGSVVANLPADLGLELAELAHRECQKPKPSKAAPPSRNSVLSERNSTIADSTLVSNDAYWYSMFLAETRKGKLVVRQPVPKAGSRYIVSSLPRSTGLTETSDSAASTLQCQKPKHSKAAPPSRNSVLSERNSTIADSTLVSNDAYWYSMFLAETRKGKLVVRQPVPKAGSRYIVSSLPRSTGLTETSDSAASTLQCQTSKPSKAAPPSRNSVLSERNSTIADSTLVSNDAYWYSMFLAETRKGKLVVRQPVPKAGSRYIVSSLPRSTGLTETSDSAASTLQCQKPKPCKAAPPSRNSVLSERNSTIADSTLVSNDAYWYSMFLAETRKGKLVVRQPVPKAGSRYIVSSLPRSTGLTETSDSAASTLQCQKPKPSKAAPPSRNSVLSERNSTIADSTLVSNDAYWYSMFLAETRKGKLVVRQPVPKAGSRYIVSSLPRSTGLTETSDSAASTLQCQKPRPSKAAPPSRNSVLSERNSTIADSTLVSNDAYWYSMFLAETRKGKLVVRQPVPKAGSRYIVSSLPRSTGLTETSDSAASTLQCQKPKPSKAAPPSRNSVLSERNSTIADSTLVSNDAYWYSMFLAETRKGKLVVRQPVPKAGSRYIVSSLPRSTGLTETSDSAASTLQCQKPKHSKAAPPSRNSVLSERNSTIADSTLVSNDAYWYIYQEARALQKPVTQQPLHCSILSEGRPLCGWRDPPPPAAVPRKASSPLVHIRRNPVFS</sequence>
<reference evidence="1" key="1">
    <citation type="submission" date="2021-05" db="EMBL/GenBank/DDBJ databases">
        <authorList>
            <person name="Pan Q."/>
            <person name="Jouanno E."/>
            <person name="Zahm M."/>
            <person name="Klopp C."/>
            <person name="Cabau C."/>
            <person name="Louis A."/>
            <person name="Berthelot C."/>
            <person name="Parey E."/>
            <person name="Roest Crollius H."/>
            <person name="Montfort J."/>
            <person name="Robinson-Rechavi M."/>
            <person name="Bouchez O."/>
            <person name="Lampietro C."/>
            <person name="Lopez Roques C."/>
            <person name="Donnadieu C."/>
            <person name="Postlethwait J."/>
            <person name="Bobe J."/>
            <person name="Dillon D."/>
            <person name="Chandos A."/>
            <person name="von Hippel F."/>
            <person name="Guiguen Y."/>
        </authorList>
    </citation>
    <scope>NUCLEOTIDE SEQUENCE</scope>
    <source>
        <strain evidence="1">YG-Jan2019</strain>
    </source>
</reference>
<proteinExistence type="predicted"/>
<comment type="caution">
    <text evidence="1">The sequence shown here is derived from an EMBL/GenBank/DDBJ whole genome shotgun (WGS) entry which is preliminary data.</text>
</comment>